<evidence type="ECO:0008006" key="3">
    <source>
        <dbReference type="Google" id="ProtNLM"/>
    </source>
</evidence>
<reference evidence="1 2" key="1">
    <citation type="submission" date="2019-12" db="EMBL/GenBank/DDBJ databases">
        <title>Genomic-based taxomic classification of the family Erythrobacteraceae.</title>
        <authorList>
            <person name="Xu L."/>
        </authorList>
    </citation>
    <scope>NUCLEOTIDE SEQUENCE [LARGE SCALE GENOMIC DNA]</scope>
    <source>
        <strain evidence="1 2">S36</strain>
    </source>
</reference>
<dbReference type="InterPro" id="IPR043148">
    <property type="entry name" value="TagF_C"/>
</dbReference>
<dbReference type="Gene3D" id="3.40.50.12580">
    <property type="match status" value="1"/>
</dbReference>
<proteinExistence type="predicted"/>
<evidence type="ECO:0000313" key="1">
    <source>
        <dbReference type="EMBL" id="MXO99110.1"/>
    </source>
</evidence>
<sequence>MRFALVGTGGSSGHTLAAVEQAIRAEAPDSQFLFIDTQPFNLRTRGKTVYPGQGEVRTVSPEDCGIRNRTGSQTMNLLLSGGPLAYRRLLRRARSLLAGPIDALIMCHDRMYIETALLRAARAQGTPTVLLQEGPFCAIGNARPQANRLRLKAMLAPLLDRSGLLPAIPDYGLAGHDLVVAASAAYRDRWAAAGVNPAQVALAGVPRFDALHTLRNAVPPLPAGDRLELLYLVQPFAAHGKVTVEAAAEALHVIAEGLSTAAGDGAIRLTIRLHPRSSGDDIHRLRETTSIEVVEDEGRRPIEQAIGAAHVVIGHYSTGLLESLVLGRPVLVVPIPRAAFAEQSEADKQDWLTRTGLPIARTPQELASGLRHLRSHDGLADIDCVMVAQETGVIDGQATARAARAILHLVDQPSGGN</sequence>
<protein>
    <recommendedName>
        <fullName evidence="3">Glycosyl transferase family 28 C-terminal domain-containing protein</fullName>
    </recommendedName>
</protein>
<evidence type="ECO:0000313" key="2">
    <source>
        <dbReference type="Proteomes" id="UP000469430"/>
    </source>
</evidence>
<organism evidence="1 2">
    <name type="scientific">Croceibacterium xixiisoli</name>
    <dbReference type="NCBI Taxonomy" id="1476466"/>
    <lineage>
        <taxon>Bacteria</taxon>
        <taxon>Pseudomonadati</taxon>
        <taxon>Pseudomonadota</taxon>
        <taxon>Alphaproteobacteria</taxon>
        <taxon>Sphingomonadales</taxon>
        <taxon>Erythrobacteraceae</taxon>
        <taxon>Croceibacterium</taxon>
    </lineage>
</organism>
<dbReference type="Proteomes" id="UP000469430">
    <property type="component" value="Unassembled WGS sequence"/>
</dbReference>
<dbReference type="SUPFAM" id="SSF53756">
    <property type="entry name" value="UDP-Glycosyltransferase/glycogen phosphorylase"/>
    <property type="match status" value="1"/>
</dbReference>
<dbReference type="RefSeq" id="WP_377019164.1">
    <property type="nucleotide sequence ID" value="NZ_JBHSCP010000001.1"/>
</dbReference>
<keyword evidence="2" id="KW-1185">Reference proteome</keyword>
<comment type="caution">
    <text evidence="1">The sequence shown here is derived from an EMBL/GenBank/DDBJ whole genome shotgun (WGS) entry which is preliminary data.</text>
</comment>
<name>A0A6I4TV51_9SPHN</name>
<dbReference type="EMBL" id="WTYJ01000001">
    <property type="protein sequence ID" value="MXO99110.1"/>
    <property type="molecule type" value="Genomic_DNA"/>
</dbReference>
<gene>
    <name evidence="1" type="ORF">GRI97_08925</name>
</gene>
<dbReference type="AlphaFoldDB" id="A0A6I4TV51"/>
<accession>A0A6I4TV51</accession>